<keyword evidence="2" id="KW-1185">Reference proteome</keyword>
<proteinExistence type="predicted"/>
<dbReference type="Gene3D" id="2.60.120.400">
    <property type="entry name" value="Calcium-mediated lectin"/>
    <property type="match status" value="1"/>
</dbReference>
<dbReference type="EMBL" id="KV449347">
    <property type="protein sequence ID" value="OAX31561.1"/>
    <property type="molecule type" value="Genomic_DNA"/>
</dbReference>
<accession>A0A1B7MG26</accession>
<dbReference type="InParanoid" id="A0A1B7MG26"/>
<organism evidence="1 2">
    <name type="scientific">Rhizopogon vinicolor AM-OR11-026</name>
    <dbReference type="NCBI Taxonomy" id="1314800"/>
    <lineage>
        <taxon>Eukaryota</taxon>
        <taxon>Fungi</taxon>
        <taxon>Dikarya</taxon>
        <taxon>Basidiomycota</taxon>
        <taxon>Agaricomycotina</taxon>
        <taxon>Agaricomycetes</taxon>
        <taxon>Agaricomycetidae</taxon>
        <taxon>Boletales</taxon>
        <taxon>Suillineae</taxon>
        <taxon>Rhizopogonaceae</taxon>
        <taxon>Rhizopogon</taxon>
    </lineage>
</organism>
<dbReference type="OrthoDB" id="2909316at2759"/>
<evidence type="ECO:0000313" key="1">
    <source>
        <dbReference type="EMBL" id="OAX31561.1"/>
    </source>
</evidence>
<reference evidence="1 2" key="1">
    <citation type="submission" date="2016-06" db="EMBL/GenBank/DDBJ databases">
        <title>Comparative genomics of the ectomycorrhizal sister species Rhizopogon vinicolor and Rhizopogon vesiculosus (Basidiomycota: Boletales) reveals a divergence of the mating type B locus.</title>
        <authorList>
            <consortium name="DOE Joint Genome Institute"/>
            <person name="Mujic A.B."/>
            <person name="Kuo A."/>
            <person name="Tritt A."/>
            <person name="Lipzen A."/>
            <person name="Chen C."/>
            <person name="Johnson J."/>
            <person name="Sharma A."/>
            <person name="Barry K."/>
            <person name="Grigoriev I.V."/>
            <person name="Spatafora J.W."/>
        </authorList>
    </citation>
    <scope>NUCLEOTIDE SEQUENCE [LARGE SCALE GENOMIC DNA]</scope>
    <source>
        <strain evidence="1 2">AM-OR11-026</strain>
    </source>
</reference>
<evidence type="ECO:0000313" key="2">
    <source>
        <dbReference type="Proteomes" id="UP000092154"/>
    </source>
</evidence>
<name>A0A1B7MG26_9AGAM</name>
<sequence length="141" mass="15499">MSSTDTISLPKNYTAYIFGAATVASWKQEVKIKVQSTDGDDENECTFQGVKNPLVITGGGLGFMNQEAVVVPADDNNDRQIELDFKVFKNGATTASKIKGYQKDTHSPVSWVTNYTYNTEDGGDNDYHDTTLVVSMIKDTK</sequence>
<protein>
    <submittedName>
        <fullName evidence="1">Uncharacterized protein</fullName>
    </submittedName>
</protein>
<dbReference type="InterPro" id="IPR036684">
    <property type="entry name" value="Ca_lectin_sf"/>
</dbReference>
<dbReference type="Proteomes" id="UP000092154">
    <property type="component" value="Unassembled WGS sequence"/>
</dbReference>
<dbReference type="AlphaFoldDB" id="A0A1B7MG26"/>
<gene>
    <name evidence="1" type="ORF">K503DRAFT_777480</name>
</gene>